<reference evidence="3 4" key="1">
    <citation type="submission" date="2020-08" db="EMBL/GenBank/DDBJ databases">
        <title>Novel species isolated from subtropical streams in China.</title>
        <authorList>
            <person name="Lu H."/>
        </authorList>
    </citation>
    <scope>NUCLEOTIDE SEQUENCE [LARGE SCALE GENOMIC DNA]</scope>
    <source>
        <strain evidence="3 4">NL8W</strain>
    </source>
</reference>
<organism evidence="3 4">
    <name type="scientific">Undibacterium umbellatum</name>
    <dbReference type="NCBI Taxonomy" id="2762300"/>
    <lineage>
        <taxon>Bacteria</taxon>
        <taxon>Pseudomonadati</taxon>
        <taxon>Pseudomonadota</taxon>
        <taxon>Betaproteobacteria</taxon>
        <taxon>Burkholderiales</taxon>
        <taxon>Oxalobacteraceae</taxon>
        <taxon>Undibacterium</taxon>
    </lineage>
</organism>
<dbReference type="Gene3D" id="1.10.10.1100">
    <property type="entry name" value="BFD-like [2Fe-2S]-binding domain"/>
    <property type="match status" value="1"/>
</dbReference>
<name>A0ABR6Z2L1_9BURK</name>
<evidence type="ECO:0000313" key="4">
    <source>
        <dbReference type="Proteomes" id="UP000646911"/>
    </source>
</evidence>
<dbReference type="InterPro" id="IPR023753">
    <property type="entry name" value="FAD/NAD-binding_dom"/>
</dbReference>
<dbReference type="SUPFAM" id="SSF51905">
    <property type="entry name" value="FAD/NAD(P)-binding domain"/>
    <property type="match status" value="1"/>
</dbReference>
<keyword evidence="1" id="KW-0560">Oxidoreductase</keyword>
<dbReference type="PRINTS" id="PR00469">
    <property type="entry name" value="PNDRDTASEII"/>
</dbReference>
<dbReference type="PANTHER" id="PTHR42949">
    <property type="entry name" value="ANAEROBIC GLYCEROL-3-PHOSPHATE DEHYDROGENASE SUBUNIT B"/>
    <property type="match status" value="1"/>
</dbReference>
<evidence type="ECO:0000313" key="3">
    <source>
        <dbReference type="EMBL" id="MBC3905985.1"/>
    </source>
</evidence>
<dbReference type="InterPro" id="IPR041854">
    <property type="entry name" value="BFD-like_2Fe2S-bd_dom_sf"/>
</dbReference>
<accession>A0ABR6Z2L1</accession>
<dbReference type="Gene3D" id="3.50.50.60">
    <property type="entry name" value="FAD/NAD(P)-binding domain"/>
    <property type="match status" value="2"/>
</dbReference>
<dbReference type="Proteomes" id="UP000646911">
    <property type="component" value="Unassembled WGS sequence"/>
</dbReference>
<dbReference type="PANTHER" id="PTHR42949:SF3">
    <property type="entry name" value="ANAEROBIC GLYCEROL-3-PHOSPHATE DEHYDROGENASE SUBUNIT B"/>
    <property type="match status" value="1"/>
</dbReference>
<dbReference type="EMBL" id="JACOFX010000001">
    <property type="protein sequence ID" value="MBC3905985.1"/>
    <property type="molecule type" value="Genomic_DNA"/>
</dbReference>
<dbReference type="InterPro" id="IPR017224">
    <property type="entry name" value="Opine_Oxase_asu/HCN_bsu"/>
</dbReference>
<gene>
    <name evidence="3" type="ORF">H8L47_00250</name>
</gene>
<comment type="caution">
    <text evidence="3">The sequence shown here is derived from an EMBL/GenBank/DDBJ whole genome shotgun (WGS) entry which is preliminary data.</text>
</comment>
<dbReference type="PIRSF" id="PIRSF037495">
    <property type="entry name" value="Opine_OX_OoxA/HcnB"/>
    <property type="match status" value="1"/>
</dbReference>
<feature type="domain" description="FAD/NAD(P)-binding" evidence="2">
    <location>
        <begin position="11"/>
        <end position="305"/>
    </location>
</feature>
<proteinExistence type="predicted"/>
<dbReference type="InterPro" id="IPR051691">
    <property type="entry name" value="Metab_Enz_Cyan_OpOx_G3PDH"/>
</dbReference>
<dbReference type="Pfam" id="PF07992">
    <property type="entry name" value="Pyr_redox_2"/>
    <property type="match status" value="1"/>
</dbReference>
<evidence type="ECO:0000256" key="1">
    <source>
        <dbReference type="ARBA" id="ARBA00023002"/>
    </source>
</evidence>
<dbReference type="RefSeq" id="WP_186951246.1">
    <property type="nucleotide sequence ID" value="NZ_JACOFX010000001.1"/>
</dbReference>
<dbReference type="PRINTS" id="PR00368">
    <property type="entry name" value="FADPNR"/>
</dbReference>
<keyword evidence="4" id="KW-1185">Reference proteome</keyword>
<dbReference type="InterPro" id="IPR036188">
    <property type="entry name" value="FAD/NAD-bd_sf"/>
</dbReference>
<evidence type="ECO:0000259" key="2">
    <source>
        <dbReference type="Pfam" id="PF07992"/>
    </source>
</evidence>
<sequence length="430" mass="45789">MVSAISPFSTEILIIGAGPAGLAAALAAAELSSTVTVIDENPAPGGQIWRGGPGTWRDRRAHELWQTLANCLNVRTVYGVRIVAAISDKEFLLETADGAQKLSWNKLIICSGARELLLPFPGWTLPGVTGAGGLQALIKGGLPVEGKRVAVAGSGPLLLAVAETVIRAGGQVVSIIETKSSKNLRQFFWALLKSHRGKLLQALKLFWQLKFVHYRHDARVVKAHGEQRLLGISVQHGDKKIDLSCDLLACGYGLLPNLEIGTLLGCEIKDGSIVVDANQASTRADVWVAGEACGIGGVDKALAEGHIAGLAAIGQVAEQDDIARRTSARHFADLLKKSFATDDSLRKLCKSDTLVCRCEDVSARQLREHSDWRTAKLMTRAGMGACQGRICGAACQFMFGWDAPGLRQPVFPTKTSTLAALNGVACDAEK</sequence>
<protein>
    <submittedName>
        <fullName evidence="3">NAD(P)/FAD-dependent oxidoreductase</fullName>
    </submittedName>
</protein>